<name>A0A1I7WGM1_HETBA</name>
<dbReference type="PANTHER" id="PTHR47331">
    <property type="entry name" value="PHD-TYPE DOMAIN-CONTAINING PROTEIN"/>
    <property type="match status" value="1"/>
</dbReference>
<dbReference type="WBParaSite" id="Hba_04135">
    <property type="protein sequence ID" value="Hba_04135"/>
    <property type="gene ID" value="Hba_04135"/>
</dbReference>
<dbReference type="Proteomes" id="UP000095283">
    <property type="component" value="Unplaced"/>
</dbReference>
<proteinExistence type="predicted"/>
<keyword evidence="1" id="KW-1185">Reference proteome</keyword>
<evidence type="ECO:0000313" key="1">
    <source>
        <dbReference type="Proteomes" id="UP000095283"/>
    </source>
</evidence>
<organism evidence="1 2">
    <name type="scientific">Heterorhabditis bacteriophora</name>
    <name type="common">Entomopathogenic nematode worm</name>
    <dbReference type="NCBI Taxonomy" id="37862"/>
    <lineage>
        <taxon>Eukaryota</taxon>
        <taxon>Metazoa</taxon>
        <taxon>Ecdysozoa</taxon>
        <taxon>Nematoda</taxon>
        <taxon>Chromadorea</taxon>
        <taxon>Rhabditida</taxon>
        <taxon>Rhabditina</taxon>
        <taxon>Rhabditomorpha</taxon>
        <taxon>Strongyloidea</taxon>
        <taxon>Heterorhabditidae</taxon>
        <taxon>Heterorhabditis</taxon>
    </lineage>
</organism>
<protein>
    <submittedName>
        <fullName evidence="2">Integrase_H2C2 domain-containing protein</fullName>
    </submittedName>
</protein>
<dbReference type="AlphaFoldDB" id="A0A1I7WGM1"/>
<dbReference type="PANTHER" id="PTHR47331:SF1">
    <property type="entry name" value="GAG-LIKE PROTEIN"/>
    <property type="match status" value="1"/>
</dbReference>
<sequence length="55" mass="6346">MQRADLDYDAKNPIFIPKVSKISKLIIIEIHISNGHCGRQQLIATINLKYWIPNI</sequence>
<reference evidence="2" key="1">
    <citation type="submission" date="2016-11" db="UniProtKB">
        <authorList>
            <consortium name="WormBaseParasite"/>
        </authorList>
    </citation>
    <scope>IDENTIFICATION</scope>
</reference>
<evidence type="ECO:0000313" key="2">
    <source>
        <dbReference type="WBParaSite" id="Hba_04135"/>
    </source>
</evidence>
<accession>A0A1I7WGM1</accession>